<organism evidence="2 3">
    <name type="scientific">Zea mays</name>
    <name type="common">Maize</name>
    <dbReference type="NCBI Taxonomy" id="4577"/>
    <lineage>
        <taxon>Eukaryota</taxon>
        <taxon>Viridiplantae</taxon>
        <taxon>Streptophyta</taxon>
        <taxon>Embryophyta</taxon>
        <taxon>Tracheophyta</taxon>
        <taxon>Spermatophyta</taxon>
        <taxon>Magnoliopsida</taxon>
        <taxon>Liliopsida</taxon>
        <taxon>Poales</taxon>
        <taxon>Poaceae</taxon>
        <taxon>PACMAD clade</taxon>
        <taxon>Panicoideae</taxon>
        <taxon>Andropogonodae</taxon>
        <taxon>Andropogoneae</taxon>
        <taxon>Tripsacinae</taxon>
        <taxon>Zea</taxon>
    </lineage>
</organism>
<name>A0A3L6FSW4_MAIZE</name>
<reference evidence="2 3" key="1">
    <citation type="journal article" date="2018" name="Nat. Genet.">
        <title>Extensive intraspecific gene order and gene structural variations between Mo17 and other maize genomes.</title>
        <authorList>
            <person name="Sun S."/>
            <person name="Zhou Y."/>
            <person name="Chen J."/>
            <person name="Shi J."/>
            <person name="Zhao H."/>
            <person name="Zhao H."/>
            <person name="Song W."/>
            <person name="Zhang M."/>
            <person name="Cui Y."/>
            <person name="Dong X."/>
            <person name="Liu H."/>
            <person name="Ma X."/>
            <person name="Jiao Y."/>
            <person name="Wang B."/>
            <person name="Wei X."/>
            <person name="Stein J.C."/>
            <person name="Glaubitz J.C."/>
            <person name="Lu F."/>
            <person name="Yu G."/>
            <person name="Liang C."/>
            <person name="Fengler K."/>
            <person name="Li B."/>
            <person name="Rafalski A."/>
            <person name="Schnable P.S."/>
            <person name="Ware D.H."/>
            <person name="Buckler E.S."/>
            <person name="Lai J."/>
        </authorList>
    </citation>
    <scope>NUCLEOTIDE SEQUENCE [LARGE SCALE GENOMIC DNA]</scope>
    <source>
        <strain evidence="3">cv. Missouri 17</strain>
        <tissue evidence="2">Seedling</tissue>
    </source>
</reference>
<evidence type="ECO:0000256" key="1">
    <source>
        <dbReference type="SAM" id="MobiDB-lite"/>
    </source>
</evidence>
<dbReference type="Proteomes" id="UP000251960">
    <property type="component" value="Chromosome 2"/>
</dbReference>
<sequence length="294" mass="32237">TDEGWNDESINLGKRASVDRQVFGDLSLGKSVKKAKNGDDDSGRDVKGKSPLKVSSSHGNVAGSLSEQSESMKLGKGSEGIKGYLDSQGNDDEEFNESEDDLLDSQELEEFIKDDEFIPSPTQEKKRMNINVPDDAIKSAGVKKGGAMEGDLAEEVRRSSRLESTKEMKIADKASARAMAKDAFLNKGTSYNPFSVLNTDNVVLMDVAHKIGVDLGSSFNDAMENLNLIKSLELSRKNLVVQSVKINNDNSKVDDIASDVDNNIHNDSVDDEVSDLDDVMVLRKGRKIRHRKKL</sequence>
<proteinExistence type="predicted"/>
<feature type="region of interest" description="Disordered" evidence="1">
    <location>
        <begin position="29"/>
        <end position="101"/>
    </location>
</feature>
<protein>
    <submittedName>
        <fullName evidence="2">Uncharacterized protein</fullName>
    </submittedName>
</protein>
<evidence type="ECO:0000313" key="3">
    <source>
        <dbReference type="Proteomes" id="UP000251960"/>
    </source>
</evidence>
<comment type="caution">
    <text evidence="2">The sequence shown here is derived from an EMBL/GenBank/DDBJ whole genome shotgun (WGS) entry which is preliminary data.</text>
</comment>
<feature type="compositionally biased region" description="Polar residues" evidence="1">
    <location>
        <begin position="53"/>
        <end position="71"/>
    </location>
</feature>
<feature type="non-terminal residue" evidence="2">
    <location>
        <position position="1"/>
    </location>
</feature>
<dbReference type="EMBL" id="NCVQ01000003">
    <property type="protein sequence ID" value="PWZ37968.1"/>
    <property type="molecule type" value="Genomic_DNA"/>
</dbReference>
<gene>
    <name evidence="2" type="ORF">Zm00014a_006286</name>
</gene>
<feature type="compositionally biased region" description="Acidic residues" evidence="1">
    <location>
        <begin position="89"/>
        <end position="101"/>
    </location>
</feature>
<evidence type="ECO:0000313" key="2">
    <source>
        <dbReference type="EMBL" id="PWZ37968.1"/>
    </source>
</evidence>
<accession>A0A3L6FSW4</accession>
<dbReference type="AlphaFoldDB" id="A0A3L6FSW4"/>
<feature type="compositionally biased region" description="Basic and acidic residues" evidence="1">
    <location>
        <begin position="36"/>
        <end position="48"/>
    </location>
</feature>